<accession>A0A1S5RCU3</accession>
<proteinExistence type="predicted"/>
<dbReference type="SUPFAM" id="SSF56731">
    <property type="entry name" value="DNA primase core"/>
    <property type="match status" value="1"/>
</dbReference>
<evidence type="ECO:0000313" key="2">
    <source>
        <dbReference type="Proteomes" id="UP000222183"/>
    </source>
</evidence>
<dbReference type="Gene3D" id="3.40.1360.10">
    <property type="match status" value="1"/>
</dbReference>
<protein>
    <submittedName>
        <fullName evidence="1">DNA primase</fullName>
    </submittedName>
</protein>
<keyword evidence="2" id="KW-1185">Reference proteome</keyword>
<sequence length="345" mass="39766">MKYYKSDLNKVIDYYGFDYREGNGNCQLRTYCHHHDGDGNYKLYAYFDDDESVHLYCYSSCGSMDLVGFIMHYKDCNYYTAQNEIDMIVGRRHQVGFVAQELYNPAKQLEKRHENKSSADIKRLSAEILSSYSNYAYEGWVNEGISTETQAKFGIRFSIPDNKVIIPQVDKDGELIGVRGRSLDQYEVETYGKYRPVTFRGQTLSFPTSLNWYGLYQNKEIIMKTKQVIIFESEKSVMQLDTMMNGHGNGLALSGSSISDWQIRELMNLDINEVVVGLDKDYKDEAGYNLHANLIVKMFSKLLLRFNVTVIFDDVDGLLGYKDSPTDCGKETFLKLMKTRKVMSL</sequence>
<organism evidence="1 2">
    <name type="scientific">Lactobacillus phage P1</name>
    <dbReference type="NCBI Taxonomy" id="1846168"/>
    <lineage>
        <taxon>Viruses</taxon>
        <taxon>Duplodnaviria</taxon>
        <taxon>Heunggongvirae</taxon>
        <taxon>Uroviricota</taxon>
        <taxon>Caudoviricetes</taxon>
        <taxon>Tybeckvirinae</taxon>
        <taxon>Maenadvirus</taxon>
        <taxon>Maenadvirus P1</taxon>
    </lineage>
</organism>
<reference evidence="1 2" key="1">
    <citation type="journal article" date="2016" name="J. Dairy Sci.">
        <title>Characterization and adsorption of Lactobacillus virulent phage P1.</title>
        <authorList>
            <person name="Chen X."/>
            <person name="Xi Y."/>
            <person name="Zhang H."/>
            <person name="Wang Z."/>
            <person name="Fan M."/>
            <person name="Liu Y."/>
            <person name="Wu W."/>
        </authorList>
    </citation>
    <scope>NUCLEOTIDE SEQUENCE [LARGE SCALE GENOMIC DNA]</scope>
</reference>
<name>A0A1S5RCU3_9CAUD</name>
<dbReference type="EMBL" id="KX223815">
    <property type="protein sequence ID" value="ANO57992.1"/>
    <property type="molecule type" value="Genomic_DNA"/>
</dbReference>
<gene>
    <name evidence="1" type="ORF">LVP1_g063</name>
</gene>
<evidence type="ECO:0000313" key="1">
    <source>
        <dbReference type="EMBL" id="ANO57992.1"/>
    </source>
</evidence>
<dbReference type="Proteomes" id="UP000222183">
    <property type="component" value="Segment"/>
</dbReference>